<dbReference type="EMBL" id="PQFF01000130">
    <property type="protein sequence ID" value="RHZ80062.1"/>
    <property type="molecule type" value="Genomic_DNA"/>
</dbReference>
<dbReference type="SMART" id="SM00671">
    <property type="entry name" value="SEL1"/>
    <property type="match status" value="3"/>
</dbReference>
<dbReference type="Pfam" id="PF08238">
    <property type="entry name" value="Sel1"/>
    <property type="match status" value="5"/>
</dbReference>
<organism evidence="2 3">
    <name type="scientific">Diversispora epigaea</name>
    <dbReference type="NCBI Taxonomy" id="1348612"/>
    <lineage>
        <taxon>Eukaryota</taxon>
        <taxon>Fungi</taxon>
        <taxon>Fungi incertae sedis</taxon>
        <taxon>Mucoromycota</taxon>
        <taxon>Glomeromycotina</taxon>
        <taxon>Glomeromycetes</taxon>
        <taxon>Diversisporales</taxon>
        <taxon>Diversisporaceae</taxon>
        <taxon>Diversispora</taxon>
    </lineage>
</organism>
<dbReference type="OrthoDB" id="272077at2759"/>
<keyword evidence="3" id="KW-1185">Reference proteome</keyword>
<evidence type="ECO:0000313" key="2">
    <source>
        <dbReference type="EMBL" id="RHZ80062.1"/>
    </source>
</evidence>
<dbReference type="STRING" id="1348612.A0A397IZL1"/>
<protein>
    <submittedName>
        <fullName evidence="2">Uncharacterized protein</fullName>
    </submittedName>
</protein>
<dbReference type="PANTHER" id="PTHR11102:SF160">
    <property type="entry name" value="ERAD-ASSOCIATED E3 UBIQUITIN-PROTEIN LIGASE COMPONENT HRD3"/>
    <property type="match status" value="1"/>
</dbReference>
<comment type="similarity">
    <text evidence="1">Belongs to the sel-1 family.</text>
</comment>
<dbReference type="InterPro" id="IPR011990">
    <property type="entry name" value="TPR-like_helical_dom_sf"/>
</dbReference>
<dbReference type="Gene3D" id="1.25.40.10">
    <property type="entry name" value="Tetratricopeptide repeat domain"/>
    <property type="match status" value="2"/>
</dbReference>
<evidence type="ECO:0000313" key="3">
    <source>
        <dbReference type="Proteomes" id="UP000266861"/>
    </source>
</evidence>
<dbReference type="PANTHER" id="PTHR11102">
    <property type="entry name" value="SEL-1-LIKE PROTEIN"/>
    <property type="match status" value="1"/>
</dbReference>
<gene>
    <name evidence="2" type="ORF">Glove_139g107</name>
</gene>
<dbReference type="InterPro" id="IPR006597">
    <property type="entry name" value="Sel1-like"/>
</dbReference>
<dbReference type="SUPFAM" id="SSF81901">
    <property type="entry name" value="HCP-like"/>
    <property type="match status" value="3"/>
</dbReference>
<reference evidence="2 3" key="1">
    <citation type="submission" date="2018-08" db="EMBL/GenBank/DDBJ databases">
        <title>Genome and evolution of the arbuscular mycorrhizal fungus Diversispora epigaea (formerly Glomus versiforme) and its bacterial endosymbionts.</title>
        <authorList>
            <person name="Sun X."/>
            <person name="Fei Z."/>
            <person name="Harrison M."/>
        </authorList>
    </citation>
    <scope>NUCLEOTIDE SEQUENCE [LARGE SCALE GENOMIC DNA]</scope>
    <source>
        <strain evidence="2 3">IT104</strain>
    </source>
</reference>
<dbReference type="Proteomes" id="UP000266861">
    <property type="component" value="Unassembled WGS sequence"/>
</dbReference>
<dbReference type="InterPro" id="IPR050767">
    <property type="entry name" value="Sel1_AlgK"/>
</dbReference>
<comment type="caution">
    <text evidence="2">The sequence shown here is derived from an EMBL/GenBank/DDBJ whole genome shotgun (WGS) entry which is preliminary data.</text>
</comment>
<dbReference type="AlphaFoldDB" id="A0A397IZL1"/>
<name>A0A397IZL1_9GLOM</name>
<proteinExistence type="inferred from homology"/>
<accession>A0A397IZL1</accession>
<sequence>MKDEEKAVQWYMKSAEGGDSTGQYNLGYCYQHGIGTTKGKRKHSSGSVLRIFVVMVLELRNEKKAWYMKSAEEGNSNGQNGLGYCYQHGIGTTKNEKKAFQCGTGTAGDEEEAFQWYLKSAEGENYAGQNNLAEGGNNYGQYNLGHCYCNGIGTMEDKKKNFSEKAFQWYMKSAEEGNHLGQRNLDYCNQYGIGTMKDEKSISISMHLISAEGGDSLAQNSLENYYKI</sequence>
<evidence type="ECO:0000256" key="1">
    <source>
        <dbReference type="ARBA" id="ARBA00038101"/>
    </source>
</evidence>